<dbReference type="Proteomes" id="UP000554054">
    <property type="component" value="Unassembled WGS sequence"/>
</dbReference>
<name>A0A852W263_9MICO</name>
<protein>
    <submittedName>
        <fullName evidence="1">Uncharacterized protein</fullName>
    </submittedName>
</protein>
<accession>A0A852W263</accession>
<dbReference type="EMBL" id="JACCAE010000001">
    <property type="protein sequence ID" value="NYF99701.1"/>
    <property type="molecule type" value="Genomic_DNA"/>
</dbReference>
<sequence length="130" mass="14125">MTASVSCERTWYVIDIVTGGRLESAEHGHPLILPTGQEVTVTGHDRPWSLTWRDPQPGPGTVDSGGALALKGWIDSSTTITLSHFVVLPQGSSWRAVRTHQELLDRRAKVHARAWVDRLARHGAATAGSV</sequence>
<gene>
    <name evidence="1" type="ORF">BJY20_003093</name>
</gene>
<comment type="caution">
    <text evidence="1">The sequence shown here is derived from an EMBL/GenBank/DDBJ whole genome shotgun (WGS) entry which is preliminary data.</text>
</comment>
<evidence type="ECO:0000313" key="2">
    <source>
        <dbReference type="Proteomes" id="UP000554054"/>
    </source>
</evidence>
<dbReference type="AlphaFoldDB" id="A0A852W263"/>
<dbReference type="RefSeq" id="WP_185992362.1">
    <property type="nucleotide sequence ID" value="NZ_JACCAE010000001.1"/>
</dbReference>
<reference evidence="1 2" key="1">
    <citation type="submission" date="2020-07" db="EMBL/GenBank/DDBJ databases">
        <title>Sequencing the genomes of 1000 actinobacteria strains.</title>
        <authorList>
            <person name="Klenk H.-P."/>
        </authorList>
    </citation>
    <scope>NUCLEOTIDE SEQUENCE [LARGE SCALE GENOMIC DNA]</scope>
    <source>
        <strain evidence="1 2">DSM 26154</strain>
    </source>
</reference>
<organism evidence="1 2">
    <name type="scientific">Janibacter cremeus</name>
    <dbReference type="NCBI Taxonomy" id="1285192"/>
    <lineage>
        <taxon>Bacteria</taxon>
        <taxon>Bacillati</taxon>
        <taxon>Actinomycetota</taxon>
        <taxon>Actinomycetes</taxon>
        <taxon>Micrococcales</taxon>
        <taxon>Intrasporangiaceae</taxon>
        <taxon>Janibacter</taxon>
    </lineage>
</organism>
<evidence type="ECO:0000313" key="1">
    <source>
        <dbReference type="EMBL" id="NYF99701.1"/>
    </source>
</evidence>
<keyword evidence="2" id="KW-1185">Reference proteome</keyword>
<proteinExistence type="predicted"/>